<dbReference type="Proteomes" id="UP000248640">
    <property type="component" value="Chromosome 1"/>
</dbReference>
<organism evidence="1 2">
    <name type="scientific">Pseudomonas fluorescens</name>
    <dbReference type="NCBI Taxonomy" id="294"/>
    <lineage>
        <taxon>Bacteria</taxon>
        <taxon>Pseudomonadati</taxon>
        <taxon>Pseudomonadota</taxon>
        <taxon>Gammaproteobacteria</taxon>
        <taxon>Pseudomonadales</taxon>
        <taxon>Pseudomonadaceae</taxon>
        <taxon>Pseudomonas</taxon>
    </lineage>
</organism>
<gene>
    <name evidence="1" type="ORF">NCTC10038_02920</name>
</gene>
<accession>A0A3M3XI45</accession>
<dbReference type="AlphaFoldDB" id="A0A3M3XI45"/>
<dbReference type="EMBL" id="LS483372">
    <property type="protein sequence ID" value="SQF91494.1"/>
    <property type="molecule type" value="Genomic_DNA"/>
</dbReference>
<proteinExistence type="predicted"/>
<name>A0A3M3XI45_PSEFL</name>
<evidence type="ECO:0000313" key="2">
    <source>
        <dbReference type="Proteomes" id="UP000248640"/>
    </source>
</evidence>
<sequence>MTRAEAVFLERFQQLLMTADVAGRLQRLLSPKVRHSILAEFGYGHTATRLDFAQRLTKLIEGHLKLPEQMSGHFKLAVMDANCLGAPRCRQALSV</sequence>
<protein>
    <submittedName>
        <fullName evidence="1">TetR family transcriptional regulator</fullName>
    </submittedName>
</protein>
<evidence type="ECO:0000313" key="1">
    <source>
        <dbReference type="EMBL" id="SQF91494.1"/>
    </source>
</evidence>
<reference evidence="1 2" key="1">
    <citation type="submission" date="2018-06" db="EMBL/GenBank/DDBJ databases">
        <authorList>
            <consortium name="Pathogen Informatics"/>
            <person name="Doyle S."/>
        </authorList>
    </citation>
    <scope>NUCLEOTIDE SEQUENCE [LARGE SCALE GENOMIC DNA]</scope>
    <source>
        <strain evidence="1 2">NCTC10038</strain>
    </source>
</reference>